<accession>A0A1L3KS37</accession>
<organism evidence="2 3">
    <name type="scientific">Candidatus Parvarchaeum acidiphilum ARMAN-4</name>
    <dbReference type="NCBI Taxonomy" id="662760"/>
    <lineage>
        <taxon>Archaea</taxon>
        <taxon>Candidatus Parvarchaeota</taxon>
        <taxon>Candidatus Parvarchaeum</taxon>
    </lineage>
</organism>
<reference evidence="2 3" key="1">
    <citation type="journal article" date="2010" name="Proc. Natl. Acad. Sci. U.S.A.">
        <title>Enigmatic, ultrasmall, uncultivated Archaea.</title>
        <authorList>
            <person name="Baker B.J."/>
            <person name="Comolli L.R."/>
            <person name="Dick G.J."/>
            <person name="Hauser L.J."/>
            <person name="Hyatt D."/>
            <person name="Dill B.D."/>
            <person name="Land M.L."/>
            <person name="Verberkmoes N.C."/>
            <person name="Hettich R.L."/>
            <person name="Banfield J.F."/>
        </authorList>
    </citation>
    <scope>NUCLEOTIDE SEQUENCE [LARGE SCALE GENOMIC DNA]</scope>
</reference>
<reference evidence="1" key="2">
    <citation type="submission" date="2016-10" db="EMBL/GenBank/DDBJ databases">
        <title>New CRISPR-Cas systems from uncultivated microbes.</title>
        <authorList>
            <person name="Burstein D."/>
            <person name="Harrington L.B."/>
            <person name="Strutt S.C."/>
            <person name="Probst A.J."/>
            <person name="Anantharaman K."/>
            <person name="Thomas B.C."/>
            <person name="Doudna J.A."/>
            <person name="Banfield J.F."/>
        </authorList>
    </citation>
    <scope>NUCLEOTIDE SEQUENCE</scope>
    <source>
        <strain evidence="1">ARMAN-4</strain>
    </source>
</reference>
<name>D2EGB0_PARA4</name>
<dbReference type="Proteomes" id="UP000009375">
    <property type="component" value="Unassembled WGS sequence"/>
</dbReference>
<gene>
    <name evidence="2" type="ORF">BJBARM4_0810</name>
</gene>
<evidence type="ECO:0008006" key="4">
    <source>
        <dbReference type="Google" id="ProtNLM"/>
    </source>
</evidence>
<dbReference type="EMBL" id="GG730070">
    <property type="protein sequence ID" value="EEZ92613.1"/>
    <property type="molecule type" value="Genomic_DNA"/>
</dbReference>
<dbReference type="AlphaFoldDB" id="D2EGB0"/>
<protein>
    <recommendedName>
        <fullName evidence="4">NYN domain-containing protein</fullName>
    </recommendedName>
</protein>
<dbReference type="EMBL" id="KY040241">
    <property type="protein sequence ID" value="APG80645.1"/>
    <property type="molecule type" value="Genomic_DNA"/>
</dbReference>
<evidence type="ECO:0000313" key="2">
    <source>
        <dbReference type="EMBL" id="EEZ92613.1"/>
    </source>
</evidence>
<proteinExistence type="predicted"/>
<evidence type="ECO:0000313" key="1">
    <source>
        <dbReference type="EMBL" id="APG80645.1"/>
    </source>
</evidence>
<evidence type="ECO:0000313" key="3">
    <source>
        <dbReference type="Proteomes" id="UP000009375"/>
    </source>
</evidence>
<accession>D2EGB0</accession>
<sequence>MKFGVANVYIDGGYLNKILKELGNGKPIKIQYDQFAISLAKKAGYWCRNIYFYTAPPFQANPPTPEESVRRNRYDKFIAYYKKIPDFNMKEGRVQRLGP</sequence>